<proteinExistence type="inferred from homology"/>
<dbReference type="PANTHER" id="PTHR11926:SF1537">
    <property type="entry name" value="OS08G0168700 PROTEIN"/>
    <property type="match status" value="1"/>
</dbReference>
<evidence type="ECO:0000256" key="1">
    <source>
        <dbReference type="ARBA" id="ARBA00009995"/>
    </source>
</evidence>
<reference evidence="2 3" key="1">
    <citation type="journal article" date="2010" name="Nature">
        <title>Genome sequencing and analysis of the model grass Brachypodium distachyon.</title>
        <authorList>
            <consortium name="International Brachypodium Initiative"/>
        </authorList>
    </citation>
    <scope>NUCLEOTIDE SEQUENCE [LARGE SCALE GENOMIC DNA]</scope>
    <source>
        <strain evidence="2 3">Bd21</strain>
    </source>
</reference>
<gene>
    <name evidence="2" type="ORF">BRADI_3g42716v3</name>
</gene>
<dbReference type="STRING" id="15368.A0A0Q3M4B2"/>
<reference evidence="3" key="3">
    <citation type="submission" date="2018-08" db="UniProtKB">
        <authorList>
            <consortium name="EnsemblPlants"/>
        </authorList>
    </citation>
    <scope>IDENTIFICATION</scope>
    <source>
        <strain evidence="3">cv. Bd21</strain>
    </source>
</reference>
<dbReference type="Gramene" id="KQJ99341">
    <property type="protein sequence ID" value="KQJ99341"/>
    <property type="gene ID" value="BRADI_3g42716v3"/>
</dbReference>
<dbReference type="SUPFAM" id="SSF53756">
    <property type="entry name" value="UDP-Glycosyltransferase/glycogen phosphorylase"/>
    <property type="match status" value="1"/>
</dbReference>
<keyword evidence="4" id="KW-1185">Reference proteome</keyword>
<protein>
    <submittedName>
        <fullName evidence="2 3">Uncharacterized protein</fullName>
    </submittedName>
</protein>
<dbReference type="AlphaFoldDB" id="A0A0Q3M4B2"/>
<dbReference type="EnsemblPlants" id="KQJ99341">
    <property type="protein sequence ID" value="KQJ99341"/>
    <property type="gene ID" value="BRADI_3g42716v3"/>
</dbReference>
<name>A0A0Q3M4B2_BRADI</name>
<dbReference type="InParanoid" id="A0A0Q3M4B2"/>
<dbReference type="Proteomes" id="UP000008810">
    <property type="component" value="Chromosome 3"/>
</dbReference>
<comment type="similarity">
    <text evidence="1">Belongs to the UDP-glycosyltransferase family.</text>
</comment>
<accession>A0A0Q3M4B2</accession>
<dbReference type="EMBL" id="CM000882">
    <property type="protein sequence ID" value="KQJ99341.1"/>
    <property type="molecule type" value="Genomic_DNA"/>
</dbReference>
<dbReference type="PANTHER" id="PTHR11926">
    <property type="entry name" value="GLUCOSYL/GLUCURONOSYL TRANSFERASES"/>
    <property type="match status" value="1"/>
</dbReference>
<reference evidence="2" key="2">
    <citation type="submission" date="2017-06" db="EMBL/GenBank/DDBJ databases">
        <title>WGS assembly of Brachypodium distachyon.</title>
        <authorList>
            <consortium name="The International Brachypodium Initiative"/>
            <person name="Lucas S."/>
            <person name="Harmon-Smith M."/>
            <person name="Lail K."/>
            <person name="Tice H."/>
            <person name="Grimwood J."/>
            <person name="Bruce D."/>
            <person name="Barry K."/>
            <person name="Shu S."/>
            <person name="Lindquist E."/>
            <person name="Wang M."/>
            <person name="Pitluck S."/>
            <person name="Vogel J.P."/>
            <person name="Garvin D.F."/>
            <person name="Mockler T.C."/>
            <person name="Schmutz J."/>
            <person name="Rokhsar D."/>
            <person name="Bevan M.W."/>
        </authorList>
    </citation>
    <scope>NUCLEOTIDE SEQUENCE</scope>
    <source>
        <strain evidence="2">Bd21</strain>
    </source>
</reference>
<evidence type="ECO:0000313" key="3">
    <source>
        <dbReference type="EnsemblPlants" id="KQJ99341"/>
    </source>
</evidence>
<evidence type="ECO:0000313" key="4">
    <source>
        <dbReference type="Proteomes" id="UP000008810"/>
    </source>
</evidence>
<dbReference type="OrthoDB" id="676865at2759"/>
<sequence length="110" mass="12045">MLFLFPCSGHINPTPKLGELLHSRGARVTFINTEHNHERLPVAPQGRAAARRSWPCVVLSGLVSFALGVAEELAVPSFVLWGTSACGFLCTLRLRQHGYVRKVTSTRSSC</sequence>
<evidence type="ECO:0000313" key="2">
    <source>
        <dbReference type="EMBL" id="KQJ99341.1"/>
    </source>
</evidence>
<organism evidence="2">
    <name type="scientific">Brachypodium distachyon</name>
    <name type="common">Purple false brome</name>
    <name type="synonym">Trachynia distachya</name>
    <dbReference type="NCBI Taxonomy" id="15368"/>
    <lineage>
        <taxon>Eukaryota</taxon>
        <taxon>Viridiplantae</taxon>
        <taxon>Streptophyta</taxon>
        <taxon>Embryophyta</taxon>
        <taxon>Tracheophyta</taxon>
        <taxon>Spermatophyta</taxon>
        <taxon>Magnoliopsida</taxon>
        <taxon>Liliopsida</taxon>
        <taxon>Poales</taxon>
        <taxon>Poaceae</taxon>
        <taxon>BOP clade</taxon>
        <taxon>Pooideae</taxon>
        <taxon>Stipodae</taxon>
        <taxon>Brachypodieae</taxon>
        <taxon>Brachypodium</taxon>
    </lineage>
</organism>
<dbReference type="Gene3D" id="3.40.50.2000">
    <property type="entry name" value="Glycogen Phosphorylase B"/>
    <property type="match status" value="2"/>
</dbReference>